<keyword evidence="3" id="KW-1185">Reference proteome</keyword>
<evidence type="ECO:0000313" key="2">
    <source>
        <dbReference type="EMBL" id="MFB9524157.1"/>
    </source>
</evidence>
<evidence type="ECO:0000313" key="3">
    <source>
        <dbReference type="Proteomes" id="UP001589718"/>
    </source>
</evidence>
<organism evidence="2 3">
    <name type="scientific">Streptomyces cremeus</name>
    <dbReference type="NCBI Taxonomy" id="66881"/>
    <lineage>
        <taxon>Bacteria</taxon>
        <taxon>Bacillati</taxon>
        <taxon>Actinomycetota</taxon>
        <taxon>Actinomycetes</taxon>
        <taxon>Kitasatosporales</taxon>
        <taxon>Streptomycetaceae</taxon>
        <taxon>Streptomyces</taxon>
    </lineage>
</organism>
<gene>
    <name evidence="2" type="ORF">ACFFTU_29865</name>
</gene>
<dbReference type="InterPro" id="IPR016032">
    <property type="entry name" value="Sig_transdc_resp-reg_C-effctor"/>
</dbReference>
<dbReference type="Proteomes" id="UP001589718">
    <property type="component" value="Unassembled WGS sequence"/>
</dbReference>
<dbReference type="PANTHER" id="PTHR34293:SF1">
    <property type="entry name" value="HTH-TYPE TRANSCRIPTIONAL REGULATOR TRMBL2"/>
    <property type="match status" value="1"/>
</dbReference>
<dbReference type="InterPro" id="IPR000792">
    <property type="entry name" value="Tscrpt_reg_LuxR_C"/>
</dbReference>
<comment type="caution">
    <text evidence="2">The sequence shown here is derived from an EMBL/GenBank/DDBJ whole genome shotgun (WGS) entry which is preliminary data.</text>
</comment>
<dbReference type="SUPFAM" id="SSF46894">
    <property type="entry name" value="C-terminal effector domain of the bipartite response regulators"/>
    <property type="match status" value="1"/>
</dbReference>
<dbReference type="PANTHER" id="PTHR34293">
    <property type="entry name" value="HTH-TYPE TRANSCRIPTIONAL REGULATOR TRMBL2"/>
    <property type="match status" value="1"/>
</dbReference>
<dbReference type="Pfam" id="PF00196">
    <property type="entry name" value="GerE"/>
    <property type="match status" value="1"/>
</dbReference>
<evidence type="ECO:0000259" key="1">
    <source>
        <dbReference type="SMART" id="SM00421"/>
    </source>
</evidence>
<name>A0ABV5PLQ9_STRCM</name>
<feature type="domain" description="HTH luxR-type" evidence="1">
    <location>
        <begin position="268"/>
        <end position="328"/>
    </location>
</feature>
<protein>
    <submittedName>
        <fullName evidence="2">LuxR C-terminal-related transcriptional regulator</fullName>
    </submittedName>
</protein>
<dbReference type="InterPro" id="IPR051797">
    <property type="entry name" value="TrmB-like"/>
</dbReference>
<dbReference type="EMBL" id="JBHMCR010000019">
    <property type="protein sequence ID" value="MFB9524157.1"/>
    <property type="molecule type" value="Genomic_DNA"/>
</dbReference>
<dbReference type="Gene3D" id="1.10.10.10">
    <property type="entry name" value="Winged helix-like DNA-binding domain superfamily/Winged helix DNA-binding domain"/>
    <property type="match status" value="1"/>
</dbReference>
<sequence>MDIPGTPGSVSPLLLNGSALRAYEYACEREKVTSAEVAAGIGSDLAEAEALMRSLCDRHLLWPTAGGGYTASSPRIFGAQLIAPAVRELTERQQHIMDMMEQLDSLAELYEQSPAKRFRRPEIEVLPEIDSVRSALNGLSADAGQEILTSQPGGPRPAEVLEEALQRTELVLGRGVTMRTVYQHTAQYNPATRAYVKHVVALGAQVRTLSDAFMRLIVFDRETAVLPLHGNPQGAVIVSDRSIVDFVVQAFERVWPAASPFPVSYDQNQVMSTSEEIKLAISQLLVEGVEDKVIARRLGMSLRTCQRHISDVMARLGARNRLHAGYLLSKVIDDPR</sequence>
<accession>A0ABV5PLQ9</accession>
<reference evidence="2 3" key="1">
    <citation type="submission" date="2024-09" db="EMBL/GenBank/DDBJ databases">
        <authorList>
            <person name="Sun Q."/>
            <person name="Mori K."/>
        </authorList>
    </citation>
    <scope>NUCLEOTIDE SEQUENCE [LARGE SCALE GENOMIC DNA]</scope>
    <source>
        <strain evidence="2 3">JCM 4362</strain>
    </source>
</reference>
<dbReference type="InterPro" id="IPR036388">
    <property type="entry name" value="WH-like_DNA-bd_sf"/>
</dbReference>
<dbReference type="SMART" id="SM00421">
    <property type="entry name" value="HTH_LUXR"/>
    <property type="match status" value="1"/>
</dbReference>
<dbReference type="RefSeq" id="WP_345218127.1">
    <property type="nucleotide sequence ID" value="NZ_BAAAXE010000001.1"/>
</dbReference>
<proteinExistence type="predicted"/>